<comment type="caution">
    <text evidence="1">The sequence shown here is derived from an EMBL/GenBank/DDBJ whole genome shotgun (WGS) entry which is preliminary data.</text>
</comment>
<name>A0A838BRY1_9HYPH</name>
<dbReference type="RefSeq" id="WP_181053248.1">
    <property type="nucleotide sequence ID" value="NZ_JACDXJ010000001.1"/>
</dbReference>
<accession>A0A838BRY1</accession>
<evidence type="ECO:0000313" key="1">
    <source>
        <dbReference type="EMBL" id="MBA1157809.1"/>
    </source>
</evidence>
<dbReference type="Proteomes" id="UP000572984">
    <property type="component" value="Unassembled WGS sequence"/>
</dbReference>
<keyword evidence="2" id="KW-1185">Reference proteome</keyword>
<protein>
    <submittedName>
        <fullName evidence="1">Uncharacterized protein</fullName>
    </submittedName>
</protein>
<sequence length="71" mass="8178">MGQEPVTEERLERALAYAAWVVARHGAVYVPLFDRLERELTAYRSQHSSIEERVKRLLSPQTRDGAVKAIR</sequence>
<dbReference type="EMBL" id="JACDXJ010000001">
    <property type="protein sequence ID" value="MBA1157809.1"/>
    <property type="molecule type" value="Genomic_DNA"/>
</dbReference>
<organism evidence="1 2">
    <name type="scientific">Microvirga mediterraneensis</name>
    <dbReference type="NCBI Taxonomy" id="2754695"/>
    <lineage>
        <taxon>Bacteria</taxon>
        <taxon>Pseudomonadati</taxon>
        <taxon>Pseudomonadota</taxon>
        <taxon>Alphaproteobacteria</taxon>
        <taxon>Hyphomicrobiales</taxon>
        <taxon>Methylobacteriaceae</taxon>
        <taxon>Microvirga</taxon>
    </lineage>
</organism>
<evidence type="ECO:0000313" key="2">
    <source>
        <dbReference type="Proteomes" id="UP000572984"/>
    </source>
</evidence>
<proteinExistence type="predicted"/>
<reference evidence="1 2" key="1">
    <citation type="submission" date="2020-07" db="EMBL/GenBank/DDBJ databases">
        <title>Draft genome and description of Microvirga mediterraneensis Marseille-Q2068 sp. nov.</title>
        <authorList>
            <person name="Boxberger M."/>
        </authorList>
    </citation>
    <scope>NUCLEOTIDE SEQUENCE [LARGE SCALE GENOMIC DNA]</scope>
    <source>
        <strain evidence="1 2">Marseille-Q2068</strain>
    </source>
</reference>
<gene>
    <name evidence="1" type="ORF">H0S73_16990</name>
</gene>
<dbReference type="AlphaFoldDB" id="A0A838BRY1"/>